<dbReference type="Proteomes" id="UP001225316">
    <property type="component" value="Unassembled WGS sequence"/>
</dbReference>
<dbReference type="CDD" id="cd17569">
    <property type="entry name" value="REC_HupR-like"/>
    <property type="match status" value="1"/>
</dbReference>
<dbReference type="PANTHER" id="PTHR44591:SF19">
    <property type="entry name" value="TWO-COMPONENT RESPONSE REGULATOR-RELATED"/>
    <property type="match status" value="1"/>
</dbReference>
<dbReference type="InterPro" id="IPR001789">
    <property type="entry name" value="Sig_transdc_resp-reg_receiver"/>
</dbReference>
<dbReference type="RefSeq" id="WP_308950075.1">
    <property type="nucleotide sequence ID" value="NZ_JARXHW010000019.1"/>
</dbReference>
<dbReference type="InterPro" id="IPR011006">
    <property type="entry name" value="CheY-like_superfamily"/>
</dbReference>
<name>A0ABU1AUF1_9BACT</name>
<organism evidence="4 5">
    <name type="scientific">Thalassobacterium maritimum</name>
    <dbReference type="NCBI Taxonomy" id="3041265"/>
    <lineage>
        <taxon>Bacteria</taxon>
        <taxon>Pseudomonadati</taxon>
        <taxon>Verrucomicrobiota</taxon>
        <taxon>Opitutia</taxon>
        <taxon>Puniceicoccales</taxon>
        <taxon>Coraliomargaritaceae</taxon>
        <taxon>Thalassobacterium</taxon>
    </lineage>
</organism>
<dbReference type="Gene3D" id="3.40.50.2300">
    <property type="match status" value="1"/>
</dbReference>
<reference evidence="4 5" key="1">
    <citation type="submission" date="2023-04" db="EMBL/GenBank/DDBJ databases">
        <title>A novel bacteria isolated from coastal sediment.</title>
        <authorList>
            <person name="Liu X.-J."/>
            <person name="Du Z.-J."/>
        </authorList>
    </citation>
    <scope>NUCLEOTIDE SEQUENCE [LARGE SCALE GENOMIC DNA]</scope>
    <source>
        <strain evidence="4 5">SDUM461003</strain>
    </source>
</reference>
<dbReference type="Pfam" id="PF00072">
    <property type="entry name" value="Response_reg"/>
    <property type="match status" value="1"/>
</dbReference>
<dbReference type="EMBL" id="JARXHW010000019">
    <property type="protein sequence ID" value="MDQ8207790.1"/>
    <property type="molecule type" value="Genomic_DNA"/>
</dbReference>
<keyword evidence="5" id="KW-1185">Reference proteome</keyword>
<evidence type="ECO:0000259" key="3">
    <source>
        <dbReference type="PROSITE" id="PS50110"/>
    </source>
</evidence>
<dbReference type="PROSITE" id="PS50110">
    <property type="entry name" value="RESPONSE_REGULATORY"/>
    <property type="match status" value="1"/>
</dbReference>
<evidence type="ECO:0000313" key="5">
    <source>
        <dbReference type="Proteomes" id="UP001225316"/>
    </source>
</evidence>
<dbReference type="SMART" id="SM00448">
    <property type="entry name" value="REC"/>
    <property type="match status" value="1"/>
</dbReference>
<dbReference type="InterPro" id="IPR050595">
    <property type="entry name" value="Bact_response_regulator"/>
</dbReference>
<evidence type="ECO:0000313" key="4">
    <source>
        <dbReference type="EMBL" id="MDQ8207790.1"/>
    </source>
</evidence>
<feature type="domain" description="Response regulatory" evidence="3">
    <location>
        <begin position="11"/>
        <end position="127"/>
    </location>
</feature>
<proteinExistence type="predicted"/>
<feature type="modified residue" description="4-aspartylphosphate" evidence="2">
    <location>
        <position position="61"/>
    </location>
</feature>
<evidence type="ECO:0000256" key="2">
    <source>
        <dbReference type="PROSITE-ProRule" id="PRU00169"/>
    </source>
</evidence>
<protein>
    <submittedName>
        <fullName evidence="4">Response regulator</fullName>
    </submittedName>
</protein>
<keyword evidence="1 2" id="KW-0597">Phosphoprotein</keyword>
<accession>A0ABU1AUF1</accession>
<gene>
    <name evidence="4" type="ORF">QEH52_09730</name>
</gene>
<sequence>MSNNDSPTLPGILYVDDETQALKYFAMAFKKDYRVFTADNGQSGLDILEEHHADISIIVSDQRMPEMAGVDFLSKVRARHPRKVRILTTAYSDLESAIRSVNDGKIYQYVTKPWDLQDFKMVLKRAFDYYSILSERDQLMSLKMSTLQRIILADRLKTLTGVAHADCIQESAIFADTLVAIVEALPRSFDVNPASGGAAMLQHGLATFMKQERCANAVILKDWQASDFDLQTRIAALSSTASSSDTDTTLQLSIEETNESLKIRVQLGTLTAQELLNTCLGILCEAKPSPLALSFFQLVAAAHRAGKSVQLCTEINDESNELLSIAATTQAEAEHLEEILAKLYDRWDTETLGF</sequence>
<dbReference type="PANTHER" id="PTHR44591">
    <property type="entry name" value="STRESS RESPONSE REGULATOR PROTEIN 1"/>
    <property type="match status" value="1"/>
</dbReference>
<comment type="caution">
    <text evidence="4">The sequence shown here is derived from an EMBL/GenBank/DDBJ whole genome shotgun (WGS) entry which is preliminary data.</text>
</comment>
<dbReference type="SUPFAM" id="SSF52172">
    <property type="entry name" value="CheY-like"/>
    <property type="match status" value="1"/>
</dbReference>
<evidence type="ECO:0000256" key="1">
    <source>
        <dbReference type="ARBA" id="ARBA00022553"/>
    </source>
</evidence>